<dbReference type="InterPro" id="IPR004564">
    <property type="entry name" value="OM_lipoprot_carrier_LolA-like"/>
</dbReference>
<dbReference type="InterPro" id="IPR029046">
    <property type="entry name" value="LolA/LolB/LppX"/>
</dbReference>
<evidence type="ECO:0000313" key="4">
    <source>
        <dbReference type="Proteomes" id="UP000631653"/>
    </source>
</evidence>
<protein>
    <submittedName>
        <fullName evidence="3">Outer membrane lipoprotein carrier protein LolA</fullName>
    </submittedName>
</protein>
<name>A0ABX0JXT7_9PROT</name>
<dbReference type="Pfam" id="PF03548">
    <property type="entry name" value="LolA"/>
    <property type="match status" value="1"/>
</dbReference>
<organism evidence="3 4">
    <name type="scientific">Acetobacter conturbans</name>
    <dbReference type="NCBI Taxonomy" id="1737472"/>
    <lineage>
        <taxon>Bacteria</taxon>
        <taxon>Pseudomonadati</taxon>
        <taxon>Pseudomonadota</taxon>
        <taxon>Alphaproteobacteria</taxon>
        <taxon>Acetobacterales</taxon>
        <taxon>Acetobacteraceae</taxon>
        <taxon>Acetobacter</taxon>
    </lineage>
</organism>
<dbReference type="EMBL" id="WOSY01000002">
    <property type="protein sequence ID" value="NHN87634.1"/>
    <property type="molecule type" value="Genomic_DNA"/>
</dbReference>
<keyword evidence="3" id="KW-0449">Lipoprotein</keyword>
<evidence type="ECO:0000313" key="3">
    <source>
        <dbReference type="EMBL" id="NHN87634.1"/>
    </source>
</evidence>
<dbReference type="InterPro" id="IPR006311">
    <property type="entry name" value="TAT_signal"/>
</dbReference>
<dbReference type="PROSITE" id="PS51257">
    <property type="entry name" value="PROKAR_LIPOPROTEIN"/>
    <property type="match status" value="1"/>
</dbReference>
<dbReference type="Proteomes" id="UP000631653">
    <property type="component" value="Unassembled WGS sequence"/>
</dbReference>
<sequence length="191" mass="20474">MMQSVTRRAVLLSGLALAACAEAGRSVSLSPQDRADVARAEAYLNGLSTLRLWFVQTWPDGGRGYGTLTYIPGNLRLDYDNPRGMTLTAGDGHLVLNNPQTGAVTRMGLSHSPLGLLMTHPIQLSGAVTVTAIRRGPATLQMSLAKTDRLSDGLLTLRFRDDSGALTLSGLVLVDDRQHVTTLDFSESPDK</sequence>
<dbReference type="Gene3D" id="2.50.20.10">
    <property type="entry name" value="Lipoprotein localisation LolA/LolB/LppX"/>
    <property type="match status" value="1"/>
</dbReference>
<accession>A0ABX0JXT7</accession>
<evidence type="ECO:0000256" key="2">
    <source>
        <dbReference type="SAM" id="SignalP"/>
    </source>
</evidence>
<dbReference type="CDD" id="cd16325">
    <property type="entry name" value="LolA"/>
    <property type="match status" value="1"/>
</dbReference>
<comment type="caution">
    <text evidence="3">The sequence shown here is derived from an EMBL/GenBank/DDBJ whole genome shotgun (WGS) entry which is preliminary data.</text>
</comment>
<proteinExistence type="predicted"/>
<dbReference type="SUPFAM" id="SSF89392">
    <property type="entry name" value="Prokaryotic lipoproteins and lipoprotein localization factors"/>
    <property type="match status" value="1"/>
</dbReference>
<gene>
    <name evidence="3" type="ORF">GOB81_03180</name>
</gene>
<feature type="signal peptide" evidence="2">
    <location>
        <begin position="1"/>
        <end position="18"/>
    </location>
</feature>
<reference evidence="3 4" key="1">
    <citation type="journal article" date="2020" name="Int. J. Syst. Evol. Microbiol.">
        <title>Novel acetic acid bacteria from cider fermentations: Acetobacter conturbans sp. nov. and Acetobacter fallax sp. nov.</title>
        <authorList>
            <person name="Sombolestani A.S."/>
            <person name="Cleenwerck I."/>
            <person name="Cnockaert M."/>
            <person name="Borremans W."/>
            <person name="Wieme A.D."/>
            <person name="De Vuyst L."/>
            <person name="Vandamme P."/>
        </authorList>
    </citation>
    <scope>NUCLEOTIDE SEQUENCE [LARGE SCALE GENOMIC DNA]</scope>
    <source>
        <strain evidence="3 4">LMG 1627</strain>
    </source>
</reference>
<keyword evidence="1 2" id="KW-0732">Signal</keyword>
<feature type="chain" id="PRO_5045853602" evidence="2">
    <location>
        <begin position="19"/>
        <end position="191"/>
    </location>
</feature>
<keyword evidence="4" id="KW-1185">Reference proteome</keyword>
<dbReference type="PROSITE" id="PS51318">
    <property type="entry name" value="TAT"/>
    <property type="match status" value="1"/>
</dbReference>
<evidence type="ECO:0000256" key="1">
    <source>
        <dbReference type="ARBA" id="ARBA00022729"/>
    </source>
</evidence>